<name>A0A383F562_9ZZZZ</name>
<dbReference type="EMBL" id="UINC01231275">
    <property type="protein sequence ID" value="SVE63740.1"/>
    <property type="molecule type" value="Genomic_DNA"/>
</dbReference>
<dbReference type="InterPro" id="IPR038078">
    <property type="entry name" value="PhoU-like_sf"/>
</dbReference>
<dbReference type="InterPro" id="IPR026022">
    <property type="entry name" value="PhoU_dom"/>
</dbReference>
<accession>A0A383F562</accession>
<dbReference type="Gene3D" id="1.20.58.220">
    <property type="entry name" value="Phosphate transport system protein phou homolog 2, domain 2"/>
    <property type="match status" value="1"/>
</dbReference>
<feature type="domain" description="PhoU" evidence="1">
    <location>
        <begin position="16"/>
        <end position="104"/>
    </location>
</feature>
<proteinExistence type="predicted"/>
<evidence type="ECO:0000259" key="1">
    <source>
        <dbReference type="Pfam" id="PF01895"/>
    </source>
</evidence>
<reference evidence="2" key="1">
    <citation type="submission" date="2018-05" db="EMBL/GenBank/DDBJ databases">
        <authorList>
            <person name="Lanie J.A."/>
            <person name="Ng W.-L."/>
            <person name="Kazmierczak K.M."/>
            <person name="Andrzejewski T.M."/>
            <person name="Davidsen T.M."/>
            <person name="Wayne K.J."/>
            <person name="Tettelin H."/>
            <person name="Glass J.I."/>
            <person name="Rusch D."/>
            <person name="Podicherti R."/>
            <person name="Tsui H.-C.T."/>
            <person name="Winkler M.E."/>
        </authorList>
    </citation>
    <scope>NUCLEOTIDE SEQUENCE</scope>
</reference>
<gene>
    <name evidence="2" type="ORF">METZ01_LOCUS516594</name>
</gene>
<dbReference type="GO" id="GO:0045936">
    <property type="term" value="P:negative regulation of phosphate metabolic process"/>
    <property type="evidence" value="ECO:0007669"/>
    <property type="project" value="InterPro"/>
</dbReference>
<dbReference type="SUPFAM" id="SSF109755">
    <property type="entry name" value="PhoU-like"/>
    <property type="match status" value="1"/>
</dbReference>
<dbReference type="Pfam" id="PF01895">
    <property type="entry name" value="PhoU"/>
    <property type="match status" value="1"/>
</dbReference>
<feature type="non-terminal residue" evidence="2">
    <location>
        <position position="134"/>
    </location>
</feature>
<dbReference type="InterPro" id="IPR028366">
    <property type="entry name" value="PhoU"/>
</dbReference>
<sequence>MTRHIEHQIAQLKNSILRFGTIVEEAISLSNTALFKQDVALAKKVLANDSEIDRLEVELEEECLKVLALYQPVAADLRFVVAVLKINNDLERIGDLAGNIAKIVSQLTTTGPLKLPEEISIMAKQAEEMVKNSL</sequence>
<dbReference type="PANTHER" id="PTHR42930">
    <property type="entry name" value="PHOSPHATE-SPECIFIC TRANSPORT SYSTEM ACCESSORY PROTEIN PHOU"/>
    <property type="match status" value="1"/>
</dbReference>
<evidence type="ECO:0000313" key="2">
    <source>
        <dbReference type="EMBL" id="SVE63740.1"/>
    </source>
</evidence>
<protein>
    <recommendedName>
        <fullName evidence="1">PhoU domain-containing protein</fullName>
    </recommendedName>
</protein>
<dbReference type="AlphaFoldDB" id="A0A383F562"/>
<organism evidence="2">
    <name type="scientific">marine metagenome</name>
    <dbReference type="NCBI Taxonomy" id="408172"/>
    <lineage>
        <taxon>unclassified sequences</taxon>
        <taxon>metagenomes</taxon>
        <taxon>ecological metagenomes</taxon>
    </lineage>
</organism>
<dbReference type="GO" id="GO:0030643">
    <property type="term" value="P:intracellular phosphate ion homeostasis"/>
    <property type="evidence" value="ECO:0007669"/>
    <property type="project" value="InterPro"/>
</dbReference>
<dbReference type="PANTHER" id="PTHR42930:SF3">
    <property type="entry name" value="PHOSPHATE-SPECIFIC TRANSPORT SYSTEM ACCESSORY PROTEIN PHOU"/>
    <property type="match status" value="1"/>
</dbReference>